<keyword evidence="2" id="KW-1185">Reference proteome</keyword>
<dbReference type="Proteomes" id="UP000001611">
    <property type="component" value="Unassembled WGS sequence"/>
</dbReference>
<gene>
    <name evidence="1" type="ORF">VDAG_06539</name>
</gene>
<dbReference type="AlphaFoldDB" id="G2X7T1"/>
<dbReference type="InParanoid" id="G2X7T1"/>
<sequence length="48" mass="5334">MGPSDQDLDKVPVPLVETRRALGVKDLLAVGFVWFPSVSPDVPLRRFI</sequence>
<accession>G2X7T1</accession>
<dbReference type="EMBL" id="DS572706">
    <property type="protein sequence ID" value="EGY15049.1"/>
    <property type="molecule type" value="Genomic_DNA"/>
</dbReference>
<dbReference type="eggNOG" id="ENOG502T5R6">
    <property type="taxonomic scope" value="Eukaryota"/>
</dbReference>
<proteinExistence type="predicted"/>
<dbReference type="GeneID" id="20708002"/>
<dbReference type="KEGG" id="vda:VDAG_06539"/>
<organism evidence="1 2">
    <name type="scientific">Verticillium dahliae (strain VdLs.17 / ATCC MYA-4575 / FGSC 10137)</name>
    <name type="common">Verticillium wilt</name>
    <dbReference type="NCBI Taxonomy" id="498257"/>
    <lineage>
        <taxon>Eukaryota</taxon>
        <taxon>Fungi</taxon>
        <taxon>Dikarya</taxon>
        <taxon>Ascomycota</taxon>
        <taxon>Pezizomycotina</taxon>
        <taxon>Sordariomycetes</taxon>
        <taxon>Hypocreomycetidae</taxon>
        <taxon>Glomerellales</taxon>
        <taxon>Plectosphaerellaceae</taxon>
        <taxon>Verticillium</taxon>
    </lineage>
</organism>
<protein>
    <submittedName>
        <fullName evidence="1">Uncharacterized protein</fullName>
    </submittedName>
</protein>
<reference evidence="1 2" key="1">
    <citation type="submission" date="2008-03" db="EMBL/GenBank/DDBJ databases">
        <title>The Genome Sequence of Verticillium dahliae VdLs.17.</title>
        <authorList>
            <consortium name="The Broad Institute Genome Sequencing Platform"/>
            <person name="Ma L.-J.J."/>
            <person name="Klosterman S.J."/>
            <person name="Subbarao K."/>
            <person name="Dobinson K."/>
            <person name="Veronese P."/>
            <person name="Kang S."/>
            <person name="Gold S.E."/>
            <person name="Young S."/>
            <person name="Jaffe D."/>
            <person name="Gnerre S."/>
            <person name="Berlin A."/>
            <person name="Heiman D."/>
            <person name="Hepburn T."/>
            <person name="Sykes S."/>
            <person name="Alvarado L."/>
            <person name="Kodira C.D."/>
            <person name="Lander E."/>
            <person name="Galagan J."/>
            <person name="Nusbaum C."/>
            <person name="Birren B."/>
        </authorList>
    </citation>
    <scope>NUCLEOTIDE SEQUENCE [LARGE SCALE GENOMIC DNA]</scope>
    <source>
        <strain evidence="2">VdLs.17 / ATCC MYA-4575 / FGSC 10137</strain>
    </source>
</reference>
<reference evidence="2" key="2">
    <citation type="journal article" date="2011" name="PLoS Pathog.">
        <title>Comparative genomics yields insights into niche adaptation of plant vascular wilt pathogens.</title>
        <authorList>
            <person name="Klosterman S.J."/>
            <person name="Subbarao K.V."/>
            <person name="Kang S."/>
            <person name="Veronese P."/>
            <person name="Gold S.E."/>
            <person name="Thomma B.P.H.J."/>
            <person name="Chen Z."/>
            <person name="Henrissat B."/>
            <person name="Lee Y.-H."/>
            <person name="Park J."/>
            <person name="Garcia-Pedrajas M.D."/>
            <person name="Barbara D.J."/>
            <person name="Anchieta A."/>
            <person name="de Jonge R."/>
            <person name="Santhanam P."/>
            <person name="Maruthachalam K."/>
            <person name="Atallah Z."/>
            <person name="Amyotte S.G."/>
            <person name="Paz Z."/>
            <person name="Inderbitzin P."/>
            <person name="Hayes R.J."/>
            <person name="Heiman D.I."/>
            <person name="Young S."/>
            <person name="Zeng Q."/>
            <person name="Engels R."/>
            <person name="Galagan J."/>
            <person name="Cuomo C.A."/>
            <person name="Dobinson K.F."/>
            <person name="Ma L.-J."/>
        </authorList>
    </citation>
    <scope>NUCLEOTIDE SEQUENCE [LARGE SCALE GENOMIC DNA]</scope>
    <source>
        <strain evidence="2">VdLs.17 / ATCC MYA-4575 / FGSC 10137</strain>
    </source>
</reference>
<dbReference type="RefSeq" id="XP_009657212.1">
    <property type="nucleotide sequence ID" value="XM_009658917.1"/>
</dbReference>
<name>G2X7T1_VERDV</name>
<evidence type="ECO:0000313" key="2">
    <source>
        <dbReference type="Proteomes" id="UP000001611"/>
    </source>
</evidence>
<dbReference type="HOGENOM" id="CLU_3160295_0_0_1"/>
<evidence type="ECO:0000313" key="1">
    <source>
        <dbReference type="EMBL" id="EGY15049.1"/>
    </source>
</evidence>